<dbReference type="SUPFAM" id="SSF51735">
    <property type="entry name" value="NAD(P)-binding Rossmann-fold domains"/>
    <property type="match status" value="1"/>
</dbReference>
<dbReference type="EMBL" id="BPWL01000007">
    <property type="protein sequence ID" value="GJJ12695.1"/>
    <property type="molecule type" value="Genomic_DNA"/>
</dbReference>
<gene>
    <name evidence="4" type="ORF">Clacol_006939</name>
</gene>
<keyword evidence="2" id="KW-0560">Oxidoreductase</keyword>
<sequence length="236" mass="24865">MSSNPSTSTIFSAIVTGAAQGIGRAVAIRLARLGYNVAITDLPSKTELLDSVITEIKALGRDTLALPGDVSKEADVEEAIKQTVEKLGPLYIMVANAGIGVPVASIMDTSMEEWDRYLSVNLTGVFLCYRAAARKMVEQGIGGKIIGACSTAGKRGSPMMGAYCASKFGVRALTQSLVHESDADAAARMNQSHGSWIDMLNGRTALKRIGTAEDVANLVAYLASEEANFMTGNIVT</sequence>
<name>A0AAV5AIM9_9AGAM</name>
<dbReference type="PANTHER" id="PTHR24321:SF8">
    <property type="entry name" value="ESTRADIOL 17-BETA-DEHYDROGENASE 8-RELATED"/>
    <property type="match status" value="1"/>
</dbReference>
<dbReference type="PANTHER" id="PTHR24321">
    <property type="entry name" value="DEHYDROGENASES, SHORT CHAIN"/>
    <property type="match status" value="1"/>
</dbReference>
<keyword evidence="5" id="KW-1185">Reference proteome</keyword>
<evidence type="ECO:0000256" key="2">
    <source>
        <dbReference type="ARBA" id="ARBA00023002"/>
    </source>
</evidence>
<accession>A0AAV5AIM9</accession>
<comment type="similarity">
    <text evidence="1 3">Belongs to the short-chain dehydrogenases/reductases (SDR) family.</text>
</comment>
<comment type="caution">
    <text evidence="4">The sequence shown here is derived from an EMBL/GenBank/DDBJ whole genome shotgun (WGS) entry which is preliminary data.</text>
</comment>
<reference evidence="4" key="1">
    <citation type="submission" date="2021-10" db="EMBL/GenBank/DDBJ databases">
        <title>De novo Genome Assembly of Clathrus columnatus (Basidiomycota, Fungi) Using Illumina and Nanopore Sequence Data.</title>
        <authorList>
            <person name="Ogiso-Tanaka E."/>
            <person name="Itagaki H."/>
            <person name="Hosoya T."/>
            <person name="Hosaka K."/>
        </authorList>
    </citation>
    <scope>NUCLEOTIDE SEQUENCE</scope>
    <source>
        <strain evidence="4">MO-923</strain>
    </source>
</reference>
<dbReference type="PRINTS" id="PR00081">
    <property type="entry name" value="GDHRDH"/>
</dbReference>
<dbReference type="Proteomes" id="UP001050691">
    <property type="component" value="Unassembled WGS sequence"/>
</dbReference>
<dbReference type="InterPro" id="IPR036291">
    <property type="entry name" value="NAD(P)-bd_dom_sf"/>
</dbReference>
<dbReference type="Gene3D" id="3.40.50.720">
    <property type="entry name" value="NAD(P)-binding Rossmann-like Domain"/>
    <property type="match status" value="1"/>
</dbReference>
<evidence type="ECO:0000256" key="1">
    <source>
        <dbReference type="ARBA" id="ARBA00006484"/>
    </source>
</evidence>
<evidence type="ECO:0000256" key="3">
    <source>
        <dbReference type="RuleBase" id="RU000363"/>
    </source>
</evidence>
<protein>
    <submittedName>
        <fullName evidence="4">Secondary metabolism biosyntheticenzyme</fullName>
    </submittedName>
</protein>
<organism evidence="4 5">
    <name type="scientific">Clathrus columnatus</name>
    <dbReference type="NCBI Taxonomy" id="1419009"/>
    <lineage>
        <taxon>Eukaryota</taxon>
        <taxon>Fungi</taxon>
        <taxon>Dikarya</taxon>
        <taxon>Basidiomycota</taxon>
        <taxon>Agaricomycotina</taxon>
        <taxon>Agaricomycetes</taxon>
        <taxon>Phallomycetidae</taxon>
        <taxon>Phallales</taxon>
        <taxon>Clathraceae</taxon>
        <taxon>Clathrus</taxon>
    </lineage>
</organism>
<proteinExistence type="inferred from homology"/>
<dbReference type="AlphaFoldDB" id="A0AAV5AIM9"/>
<evidence type="ECO:0000313" key="5">
    <source>
        <dbReference type="Proteomes" id="UP001050691"/>
    </source>
</evidence>
<evidence type="ECO:0000313" key="4">
    <source>
        <dbReference type="EMBL" id="GJJ12695.1"/>
    </source>
</evidence>
<dbReference type="Pfam" id="PF00106">
    <property type="entry name" value="adh_short"/>
    <property type="match status" value="1"/>
</dbReference>
<dbReference type="InterPro" id="IPR002347">
    <property type="entry name" value="SDR_fam"/>
</dbReference>
<dbReference type="GO" id="GO:0016491">
    <property type="term" value="F:oxidoreductase activity"/>
    <property type="evidence" value="ECO:0007669"/>
    <property type="project" value="UniProtKB-KW"/>
</dbReference>
<dbReference type="FunFam" id="3.40.50.720:FF:000084">
    <property type="entry name" value="Short-chain dehydrogenase reductase"/>
    <property type="match status" value="1"/>
</dbReference>
<dbReference type="PRINTS" id="PR00080">
    <property type="entry name" value="SDRFAMILY"/>
</dbReference>